<dbReference type="InterPro" id="IPR011043">
    <property type="entry name" value="Gal_Oxase/kelch_b-propeller"/>
</dbReference>
<accession>A0AAW1ANF7</accession>
<dbReference type="Pfam" id="PF24681">
    <property type="entry name" value="Kelch_KLHDC2_KLHL20_DRC7"/>
    <property type="match status" value="1"/>
</dbReference>
<name>A0AAW1ANF7_CROAD</name>
<dbReference type="GO" id="GO:0030332">
    <property type="term" value="F:cyclin binding"/>
    <property type="evidence" value="ECO:0007669"/>
    <property type="project" value="TreeGrafter"/>
</dbReference>
<dbReference type="Gene3D" id="2.120.10.80">
    <property type="entry name" value="Kelch-type beta propeller"/>
    <property type="match status" value="2"/>
</dbReference>
<dbReference type="PANTHER" id="PTHR47196:SF1">
    <property type="entry name" value="KELCH DOMAIN-CONTAINING PROTEIN 9"/>
    <property type="match status" value="1"/>
</dbReference>
<dbReference type="InterPro" id="IPR015915">
    <property type="entry name" value="Kelch-typ_b-propeller"/>
</dbReference>
<gene>
    <name evidence="1" type="ORF">NXF25_018708</name>
</gene>
<dbReference type="PANTHER" id="PTHR47196">
    <property type="entry name" value="KELCH DOMAIN-CONTAINING PROTEIN 9"/>
    <property type="match status" value="1"/>
</dbReference>
<dbReference type="SUPFAM" id="SSF50965">
    <property type="entry name" value="Galactose oxidase, central domain"/>
    <property type="match status" value="1"/>
</dbReference>
<dbReference type="EMBL" id="JAOTOJ010000019">
    <property type="protein sequence ID" value="KAK9391378.1"/>
    <property type="molecule type" value="Genomic_DNA"/>
</dbReference>
<evidence type="ECO:0000313" key="2">
    <source>
        <dbReference type="Proteomes" id="UP001474421"/>
    </source>
</evidence>
<dbReference type="InterPro" id="IPR042941">
    <property type="entry name" value="KLDC9"/>
</dbReference>
<reference evidence="1 2" key="1">
    <citation type="journal article" date="2024" name="Proc. Natl. Acad. Sci. U.S.A.">
        <title>The genetic regulatory architecture and epigenomic basis for age-related changes in rattlesnake venom.</title>
        <authorList>
            <person name="Hogan M.P."/>
            <person name="Holding M.L."/>
            <person name="Nystrom G.S."/>
            <person name="Colston T.J."/>
            <person name="Bartlett D.A."/>
            <person name="Mason A.J."/>
            <person name="Ellsworth S.A."/>
            <person name="Rautsaw R.M."/>
            <person name="Lawrence K.C."/>
            <person name="Strickland J.L."/>
            <person name="He B."/>
            <person name="Fraser P."/>
            <person name="Margres M.J."/>
            <person name="Gilbert D.M."/>
            <person name="Gibbs H.L."/>
            <person name="Parkinson C.L."/>
            <person name="Rokyta D.R."/>
        </authorList>
    </citation>
    <scope>NUCLEOTIDE SEQUENCE [LARGE SCALE GENOMIC DNA]</scope>
    <source>
        <strain evidence="1">DRR0105</strain>
    </source>
</reference>
<keyword evidence="2" id="KW-1185">Reference proteome</keyword>
<sequence>MKPAPPSPGLHCLPPPSLGWLRLPSNQALHHCRDPYGKPSSGLSQLLTKTRMAASGGSRWEWEPVVRSDLLARGFHSCNMVQGKLLIFGGLKTQDTQESPMGDVVTFDPSTQTVRTLAPEHGYRRSHHEAVVLGDRLLCVVGGWDGSRRVSDVCSFDAEQKQWEGWTARTSETPMGLSSHTCTKLTEHELLVVGREGGLRTQRRYASIFTLHLQPSSKTYWYKEEESRTASRAGHSAMLLQDYGPRGKSSGYKLLVFGGRDSADCDTAGHWSKGKLHVESAQAPELTEQLSRLVGTERGSPQGPKGLRHHSCTVVGPFAIIFGGETLARGRDAVCNDLYIYDARASPANWFHFPSSTHVQKRCGHRTCLWDDKLYLVGGFGADGKTPCPEICSLKISP</sequence>
<protein>
    <submittedName>
        <fullName evidence="1">Kelch domain-containing protein 9</fullName>
    </submittedName>
</protein>
<evidence type="ECO:0000313" key="1">
    <source>
        <dbReference type="EMBL" id="KAK9391378.1"/>
    </source>
</evidence>
<organism evidence="1 2">
    <name type="scientific">Crotalus adamanteus</name>
    <name type="common">Eastern diamondback rattlesnake</name>
    <dbReference type="NCBI Taxonomy" id="8729"/>
    <lineage>
        <taxon>Eukaryota</taxon>
        <taxon>Metazoa</taxon>
        <taxon>Chordata</taxon>
        <taxon>Craniata</taxon>
        <taxon>Vertebrata</taxon>
        <taxon>Euteleostomi</taxon>
        <taxon>Lepidosauria</taxon>
        <taxon>Squamata</taxon>
        <taxon>Bifurcata</taxon>
        <taxon>Unidentata</taxon>
        <taxon>Episquamata</taxon>
        <taxon>Toxicofera</taxon>
        <taxon>Serpentes</taxon>
        <taxon>Colubroidea</taxon>
        <taxon>Viperidae</taxon>
        <taxon>Crotalinae</taxon>
        <taxon>Crotalus</taxon>
    </lineage>
</organism>
<dbReference type="Proteomes" id="UP001474421">
    <property type="component" value="Unassembled WGS sequence"/>
</dbReference>
<dbReference type="AlphaFoldDB" id="A0AAW1ANF7"/>
<comment type="caution">
    <text evidence="1">The sequence shown here is derived from an EMBL/GenBank/DDBJ whole genome shotgun (WGS) entry which is preliminary data.</text>
</comment>
<proteinExistence type="predicted"/>